<evidence type="ECO:0000256" key="4">
    <source>
        <dbReference type="ARBA" id="ARBA00023163"/>
    </source>
</evidence>
<comment type="subcellular location">
    <subcellularLocation>
        <location evidence="1">Nucleus</location>
    </subcellularLocation>
</comment>
<evidence type="ECO:0000256" key="5">
    <source>
        <dbReference type="ARBA" id="ARBA00023242"/>
    </source>
</evidence>
<evidence type="ECO:0000259" key="7">
    <source>
        <dbReference type="SMART" id="SM00662"/>
    </source>
</evidence>
<dbReference type="Gene3D" id="3.30.1360.10">
    <property type="entry name" value="RNA polymerase, RBP11-like subunit"/>
    <property type="match status" value="1"/>
</dbReference>
<dbReference type="InterPro" id="IPR022842">
    <property type="entry name" value="RNAP_Rpo3/Rpb3/RPAC1"/>
</dbReference>
<dbReference type="InterPro" id="IPR011262">
    <property type="entry name" value="DNA-dir_RNA_pol_insert"/>
</dbReference>
<dbReference type="GO" id="GO:0046983">
    <property type="term" value="F:protein dimerization activity"/>
    <property type="evidence" value="ECO:0007669"/>
    <property type="project" value="InterPro"/>
</dbReference>
<dbReference type="InterPro" id="IPR001514">
    <property type="entry name" value="DNA-dir_RNA_pol_30-40kDasu_CS"/>
</dbReference>
<evidence type="ECO:0000256" key="3">
    <source>
        <dbReference type="ARBA" id="ARBA00022478"/>
    </source>
</evidence>
<gene>
    <name evidence="8" type="ORF">KFE25_004955</name>
</gene>
<name>A0A8J5XMX8_DIALT</name>
<dbReference type="SUPFAM" id="SSF56553">
    <property type="entry name" value="Insert subdomain of RNA polymerase alpha subunit"/>
    <property type="match status" value="1"/>
</dbReference>
<organism evidence="8 9">
    <name type="scientific">Diacronema lutheri</name>
    <name type="common">Unicellular marine alga</name>
    <name type="synonym">Monochrysis lutheri</name>
    <dbReference type="NCBI Taxonomy" id="2081491"/>
    <lineage>
        <taxon>Eukaryota</taxon>
        <taxon>Haptista</taxon>
        <taxon>Haptophyta</taxon>
        <taxon>Pavlovophyceae</taxon>
        <taxon>Pavlovales</taxon>
        <taxon>Pavlovaceae</taxon>
        <taxon>Diacronema</taxon>
    </lineage>
</organism>
<dbReference type="PANTHER" id="PTHR11800:SF13">
    <property type="entry name" value="DNA-DIRECTED RNA POLYMERASES I AND III SUBUNIT RPAC1"/>
    <property type="match status" value="1"/>
</dbReference>
<keyword evidence="5" id="KW-0539">Nucleus</keyword>
<reference evidence="8" key="1">
    <citation type="submission" date="2021-05" db="EMBL/GenBank/DDBJ databases">
        <title>The genome of the haptophyte Pavlova lutheri (Diacronema luteri, Pavlovales) - a model for lipid biosynthesis in eukaryotic algae.</title>
        <authorList>
            <person name="Hulatt C.J."/>
            <person name="Posewitz M.C."/>
        </authorList>
    </citation>
    <scope>NUCLEOTIDE SEQUENCE</scope>
    <source>
        <strain evidence="8">NIVA-4/92</strain>
    </source>
</reference>
<dbReference type="Gene3D" id="2.170.120.12">
    <property type="entry name" value="DNA-directed RNA polymerase, insert domain"/>
    <property type="match status" value="1"/>
</dbReference>
<comment type="caution">
    <text evidence="8">The sequence shown here is derived from an EMBL/GenBank/DDBJ whole genome shotgun (WGS) entry which is preliminary data.</text>
</comment>
<dbReference type="GO" id="GO:0003899">
    <property type="term" value="F:DNA-directed RNA polymerase activity"/>
    <property type="evidence" value="ECO:0007669"/>
    <property type="project" value="InterPro"/>
</dbReference>
<dbReference type="GO" id="GO:0005736">
    <property type="term" value="C:RNA polymerase I complex"/>
    <property type="evidence" value="ECO:0007669"/>
    <property type="project" value="TreeGrafter"/>
</dbReference>
<dbReference type="InterPro" id="IPR036643">
    <property type="entry name" value="RNApol_insert_sf"/>
</dbReference>
<dbReference type="Pfam" id="PF01193">
    <property type="entry name" value="RNA_pol_L"/>
    <property type="match status" value="1"/>
</dbReference>
<evidence type="ECO:0000313" key="8">
    <source>
        <dbReference type="EMBL" id="KAG8463444.1"/>
    </source>
</evidence>
<dbReference type="Proteomes" id="UP000751190">
    <property type="component" value="Unassembled WGS sequence"/>
</dbReference>
<dbReference type="AlphaFoldDB" id="A0A8J5XMX8"/>
<proteinExistence type="inferred from homology"/>
<dbReference type="GO" id="GO:0003677">
    <property type="term" value="F:DNA binding"/>
    <property type="evidence" value="ECO:0007669"/>
    <property type="project" value="InterPro"/>
</dbReference>
<dbReference type="OrthoDB" id="270173at2759"/>
<dbReference type="CDD" id="cd07032">
    <property type="entry name" value="RNAP_I_II_AC40"/>
    <property type="match status" value="1"/>
</dbReference>
<dbReference type="PANTHER" id="PTHR11800">
    <property type="entry name" value="DNA-DIRECTED RNA POLYMERASE"/>
    <property type="match status" value="1"/>
</dbReference>
<dbReference type="GO" id="GO:0006351">
    <property type="term" value="P:DNA-templated transcription"/>
    <property type="evidence" value="ECO:0007669"/>
    <property type="project" value="InterPro"/>
</dbReference>
<evidence type="ECO:0000256" key="1">
    <source>
        <dbReference type="ARBA" id="ARBA00004123"/>
    </source>
</evidence>
<evidence type="ECO:0000313" key="9">
    <source>
        <dbReference type="Proteomes" id="UP000751190"/>
    </source>
</evidence>
<comment type="similarity">
    <text evidence="6">Belongs to the archaeal Rpo3/eukaryotic RPB3 RNA polymerase subunit family.</text>
</comment>
<dbReference type="PROSITE" id="PS00446">
    <property type="entry name" value="RNA_POL_D_30KD"/>
    <property type="match status" value="1"/>
</dbReference>
<keyword evidence="3" id="KW-0240">DNA-directed RNA polymerase</keyword>
<dbReference type="InterPro" id="IPR036603">
    <property type="entry name" value="RBP11-like"/>
</dbReference>
<dbReference type="InterPro" id="IPR011263">
    <property type="entry name" value="DNA-dir_RNA_pol_RpoA/D/Rpb3"/>
</dbReference>
<protein>
    <recommendedName>
        <fullName evidence="2">DNA-directed RNA polymerases I and III subunit RPAC1</fullName>
    </recommendedName>
</protein>
<dbReference type="Pfam" id="PF01000">
    <property type="entry name" value="RNA_pol_A_bac"/>
    <property type="match status" value="1"/>
</dbReference>
<dbReference type="OMA" id="MFPEVVF"/>
<feature type="domain" description="DNA-directed RNA polymerase RpoA/D/Rpb3-type" evidence="7">
    <location>
        <begin position="69"/>
        <end position="342"/>
    </location>
</feature>
<sequence length="365" mass="39848">MAATRRPDALPPHLSDKHKHVTCASDAPTYTSTPEYAGVYASLGIDNSLDLDELRREVRIDVKSLTADEMVFDVVGIDAPIANALRRILLVEVPTMAIEKVWVLTNTSIIQDEVLAHRLGLIPIRADPARFEERGDSESNESNTLCFRLTAKCTHNADKSTDAEPYTGARVLSSQLTWVPQGDQAAGFAAEPPRPVHDDILIAKLRPGQEIEVECWCEKGVGKTHAKWSPVATASYRLLPRITFHQPVHGPLAAELKALCPLDVFDIEDVAGVPTAVAARPRSCTVCRECVREPAWAERVSLQRVRDHFIFSVESTGAMPPDRLVRDALGVLKQKALDTAQLLKDTRAQADGDVDMAGAVGAADE</sequence>
<dbReference type="FunFam" id="2.170.120.12:FF:000003">
    <property type="entry name" value="Dna-directed rna polymerases i and iii subunit"/>
    <property type="match status" value="1"/>
</dbReference>
<keyword evidence="9" id="KW-1185">Reference proteome</keyword>
<dbReference type="NCBIfam" id="NF001988">
    <property type="entry name" value="PRK00783.1"/>
    <property type="match status" value="1"/>
</dbReference>
<dbReference type="GO" id="GO:0005666">
    <property type="term" value="C:RNA polymerase III complex"/>
    <property type="evidence" value="ECO:0007669"/>
    <property type="project" value="TreeGrafter"/>
</dbReference>
<dbReference type="HAMAP" id="MF_00320">
    <property type="entry name" value="RNApol_arch_Rpo3"/>
    <property type="match status" value="1"/>
</dbReference>
<dbReference type="InterPro" id="IPR033901">
    <property type="entry name" value="RNAPI/III_AC40"/>
</dbReference>
<evidence type="ECO:0000256" key="6">
    <source>
        <dbReference type="ARBA" id="ARBA00025804"/>
    </source>
</evidence>
<dbReference type="EMBL" id="JAGTXO010000016">
    <property type="protein sequence ID" value="KAG8463444.1"/>
    <property type="molecule type" value="Genomic_DNA"/>
</dbReference>
<dbReference type="InterPro" id="IPR050518">
    <property type="entry name" value="Rpo3/RPB3_RNA_Pol_subunit"/>
</dbReference>
<evidence type="ECO:0000256" key="2">
    <source>
        <dbReference type="ARBA" id="ARBA00022083"/>
    </source>
</evidence>
<dbReference type="SUPFAM" id="SSF55257">
    <property type="entry name" value="RBP11-like subunits of RNA polymerase"/>
    <property type="match status" value="1"/>
</dbReference>
<keyword evidence="4" id="KW-0804">Transcription</keyword>
<accession>A0A8J5XMX8</accession>
<dbReference type="SMART" id="SM00662">
    <property type="entry name" value="RPOLD"/>
    <property type="match status" value="1"/>
</dbReference>